<feature type="non-terminal residue" evidence="3">
    <location>
        <position position="1"/>
    </location>
</feature>
<evidence type="ECO:0000313" key="3">
    <source>
        <dbReference type="EMBL" id="SVD57495.1"/>
    </source>
</evidence>
<feature type="non-terminal residue" evidence="3">
    <location>
        <position position="277"/>
    </location>
</feature>
<dbReference type="AlphaFoldDB" id="A0A382WGN5"/>
<dbReference type="PANTHER" id="PTHR43352">
    <property type="entry name" value="ACETYL-COA SYNTHETASE"/>
    <property type="match status" value="1"/>
</dbReference>
<dbReference type="Gene3D" id="3.40.50.980">
    <property type="match status" value="1"/>
</dbReference>
<evidence type="ECO:0000259" key="2">
    <source>
        <dbReference type="Pfam" id="PF00501"/>
    </source>
</evidence>
<sequence>PSTADSDCFWLYSSGTTGRPKGAIHRHRDMLVTSQYYGVETLGVAETDVFYSAAKLFFAYGLGNAMTFPLWVGGTSVLDPARPTPDSTFDNIEKFQPSLFFGVPTLYAAQLQALEGKNVDFSSLRQCISAGEALPPDIFRRWKDKTGAVILDGIGSTELLHIFISNRSDAPKPGTSGRMVPGYQARIVDENGNEQTAGEEGRLLVRGDSSCRSYWNNAEKTAQTIQEGWINTGDTYGIDEEGFYVYGGRSGDMMKVGGIWCSPFEIEARLVEHPKVL</sequence>
<dbReference type="GO" id="GO:0044550">
    <property type="term" value="P:secondary metabolite biosynthetic process"/>
    <property type="evidence" value="ECO:0007669"/>
    <property type="project" value="TreeGrafter"/>
</dbReference>
<gene>
    <name evidence="3" type="ORF">METZ01_LOCUS410349</name>
</gene>
<feature type="domain" description="AMP-dependent synthetase/ligase" evidence="2">
    <location>
        <begin position="4"/>
        <end position="215"/>
    </location>
</feature>
<dbReference type="GO" id="GO:0005524">
    <property type="term" value="F:ATP binding"/>
    <property type="evidence" value="ECO:0007669"/>
    <property type="project" value="InterPro"/>
</dbReference>
<dbReference type="EMBL" id="UINC01159422">
    <property type="protein sequence ID" value="SVD57495.1"/>
    <property type="molecule type" value="Genomic_DNA"/>
</dbReference>
<organism evidence="3">
    <name type="scientific">marine metagenome</name>
    <dbReference type="NCBI Taxonomy" id="408172"/>
    <lineage>
        <taxon>unclassified sequences</taxon>
        <taxon>metagenomes</taxon>
        <taxon>ecological metagenomes</taxon>
    </lineage>
</organism>
<reference evidence="3" key="1">
    <citation type="submission" date="2018-05" db="EMBL/GenBank/DDBJ databases">
        <authorList>
            <person name="Lanie J.A."/>
            <person name="Ng W.-L."/>
            <person name="Kazmierczak K.M."/>
            <person name="Andrzejewski T.M."/>
            <person name="Davidsen T.M."/>
            <person name="Wayne K.J."/>
            <person name="Tettelin H."/>
            <person name="Glass J.I."/>
            <person name="Rusch D."/>
            <person name="Podicherti R."/>
            <person name="Tsui H.-C.T."/>
            <person name="Winkler M.E."/>
        </authorList>
    </citation>
    <scope>NUCLEOTIDE SEQUENCE</scope>
</reference>
<dbReference type="InterPro" id="IPR000873">
    <property type="entry name" value="AMP-dep_synth/lig_dom"/>
</dbReference>
<keyword evidence="1" id="KW-0436">Ligase</keyword>
<dbReference type="Gene3D" id="3.40.50.12820">
    <property type="match status" value="1"/>
</dbReference>
<dbReference type="SUPFAM" id="SSF56801">
    <property type="entry name" value="Acetyl-CoA synthetase-like"/>
    <property type="match status" value="1"/>
</dbReference>
<dbReference type="GO" id="GO:0016878">
    <property type="term" value="F:acid-thiol ligase activity"/>
    <property type="evidence" value="ECO:0007669"/>
    <property type="project" value="TreeGrafter"/>
</dbReference>
<proteinExistence type="predicted"/>
<accession>A0A382WGN5</accession>
<evidence type="ECO:0000256" key="1">
    <source>
        <dbReference type="ARBA" id="ARBA00022598"/>
    </source>
</evidence>
<dbReference type="Pfam" id="PF00501">
    <property type="entry name" value="AMP-binding"/>
    <property type="match status" value="1"/>
</dbReference>
<dbReference type="GO" id="GO:0016405">
    <property type="term" value="F:CoA-ligase activity"/>
    <property type="evidence" value="ECO:0007669"/>
    <property type="project" value="InterPro"/>
</dbReference>
<protein>
    <recommendedName>
        <fullName evidence="2">AMP-dependent synthetase/ligase domain-containing protein</fullName>
    </recommendedName>
</protein>
<name>A0A382WGN5_9ZZZZ</name>
<dbReference type="PANTHER" id="PTHR43352:SF1">
    <property type="entry name" value="ANTHRANILATE--COA LIGASE"/>
    <property type="match status" value="1"/>
</dbReference>
<dbReference type="NCBIfam" id="TIGR02262">
    <property type="entry name" value="benz_CoA_lig"/>
    <property type="match status" value="1"/>
</dbReference>
<dbReference type="Gene3D" id="2.30.38.10">
    <property type="entry name" value="Luciferase, Domain 3"/>
    <property type="match status" value="1"/>
</dbReference>
<dbReference type="InterPro" id="IPR011957">
    <property type="entry name" value="Benz_CoA_lig"/>
</dbReference>